<dbReference type="EMBL" id="CAVLEF010000004">
    <property type="protein sequence ID" value="CAK1543695.1"/>
    <property type="molecule type" value="Genomic_DNA"/>
</dbReference>
<feature type="compositionally biased region" description="Basic and acidic residues" evidence="1">
    <location>
        <begin position="41"/>
        <end position="61"/>
    </location>
</feature>
<feature type="compositionally biased region" description="Polar residues" evidence="1">
    <location>
        <begin position="74"/>
        <end position="103"/>
    </location>
</feature>
<feature type="compositionally biased region" description="Basic and acidic residues" evidence="1">
    <location>
        <begin position="123"/>
        <end position="143"/>
    </location>
</feature>
<evidence type="ECO:0000256" key="1">
    <source>
        <dbReference type="SAM" id="MobiDB-lite"/>
    </source>
</evidence>
<feature type="region of interest" description="Disordered" evidence="1">
    <location>
        <begin position="26"/>
        <end position="143"/>
    </location>
</feature>
<dbReference type="Proteomes" id="UP001497472">
    <property type="component" value="Unassembled WGS sequence"/>
</dbReference>
<gene>
    <name evidence="3" type="ORF">LNINA_LOCUS3497</name>
</gene>
<accession>A0AAV1J2R4</accession>
<reference evidence="3 4" key="1">
    <citation type="submission" date="2023-11" db="EMBL/GenBank/DDBJ databases">
        <authorList>
            <person name="Okamura Y."/>
        </authorList>
    </citation>
    <scope>NUCLEOTIDE SEQUENCE [LARGE SCALE GENOMIC DNA]</scope>
</reference>
<feature type="signal peptide" evidence="2">
    <location>
        <begin position="1"/>
        <end position="17"/>
    </location>
</feature>
<name>A0AAV1J2R4_9NEOP</name>
<comment type="caution">
    <text evidence="3">The sequence shown here is derived from an EMBL/GenBank/DDBJ whole genome shotgun (WGS) entry which is preliminary data.</text>
</comment>
<organism evidence="3 4">
    <name type="scientific">Leptosia nina</name>
    <dbReference type="NCBI Taxonomy" id="320188"/>
    <lineage>
        <taxon>Eukaryota</taxon>
        <taxon>Metazoa</taxon>
        <taxon>Ecdysozoa</taxon>
        <taxon>Arthropoda</taxon>
        <taxon>Hexapoda</taxon>
        <taxon>Insecta</taxon>
        <taxon>Pterygota</taxon>
        <taxon>Neoptera</taxon>
        <taxon>Endopterygota</taxon>
        <taxon>Lepidoptera</taxon>
        <taxon>Glossata</taxon>
        <taxon>Ditrysia</taxon>
        <taxon>Papilionoidea</taxon>
        <taxon>Pieridae</taxon>
        <taxon>Pierinae</taxon>
        <taxon>Leptosia</taxon>
    </lineage>
</organism>
<sequence>MLVRVAVLAFALCVAQARHVLDHGGYVGPGNSELPNVSLKTNEHSGARQDGGGDHGRRRDASLATLDNGRGFGRNSTRTNPDSDAQSTTSDKGSQVNLRSIKTNFVDGAAERNRHLTVHGKHGQRENEKVDRPDAPSDGLKLERDNRINTQDYVNEYEAHTQKTVSLKSNERTNSYNEKDGTPTINISAYQPNPQARNINKAVETVTPVVLTGTKLYTNGPAQTDHRWIWSSETTTPLGDLEDRAAFSGEGCPTGKAKVAGSDLCVTIHR</sequence>
<dbReference type="AlphaFoldDB" id="A0AAV1J2R4"/>
<evidence type="ECO:0000313" key="3">
    <source>
        <dbReference type="EMBL" id="CAK1543695.1"/>
    </source>
</evidence>
<evidence type="ECO:0000256" key="2">
    <source>
        <dbReference type="SAM" id="SignalP"/>
    </source>
</evidence>
<protein>
    <submittedName>
        <fullName evidence="3">Uncharacterized protein</fullName>
    </submittedName>
</protein>
<keyword evidence="2" id="KW-0732">Signal</keyword>
<proteinExistence type="predicted"/>
<keyword evidence="4" id="KW-1185">Reference proteome</keyword>
<evidence type="ECO:0000313" key="4">
    <source>
        <dbReference type="Proteomes" id="UP001497472"/>
    </source>
</evidence>
<feature type="chain" id="PRO_5043897848" evidence="2">
    <location>
        <begin position="18"/>
        <end position="270"/>
    </location>
</feature>